<dbReference type="Proteomes" id="UP000257109">
    <property type="component" value="Unassembled WGS sequence"/>
</dbReference>
<sequence length="154" mass="17838">MTTRTKIEVHVGILSMEFKDNLVQFNIFEAMNHPIEDHSLFCIDIIDELVKEYMPIDIGSSYFFNFVEIPEVMNCFNSVEDDLSDFMDYIVDLVDLVNIFEFSDLTGLVCKCHRDLKVDQPIPTSTNKFSPPHSPSTKLKPLVDHLKYAYLNDH</sequence>
<protein>
    <submittedName>
        <fullName evidence="1">Uncharacterized protein</fullName>
    </submittedName>
</protein>
<gene>
    <name evidence="1" type="ORF">CR513_16312</name>
</gene>
<feature type="non-terminal residue" evidence="1">
    <location>
        <position position="1"/>
    </location>
</feature>
<proteinExistence type="predicted"/>
<accession>A0A371HCK4</accession>
<evidence type="ECO:0000313" key="2">
    <source>
        <dbReference type="Proteomes" id="UP000257109"/>
    </source>
</evidence>
<keyword evidence="2" id="KW-1185">Reference proteome</keyword>
<dbReference type="EMBL" id="QJKJ01002977">
    <property type="protein sequence ID" value="RDY00502.1"/>
    <property type="molecule type" value="Genomic_DNA"/>
</dbReference>
<name>A0A371HCK4_MUCPR</name>
<evidence type="ECO:0000313" key="1">
    <source>
        <dbReference type="EMBL" id="RDY00502.1"/>
    </source>
</evidence>
<dbReference type="OrthoDB" id="1459910at2759"/>
<dbReference type="AlphaFoldDB" id="A0A371HCK4"/>
<comment type="caution">
    <text evidence="1">The sequence shown here is derived from an EMBL/GenBank/DDBJ whole genome shotgun (WGS) entry which is preliminary data.</text>
</comment>
<organism evidence="1 2">
    <name type="scientific">Mucuna pruriens</name>
    <name type="common">Velvet bean</name>
    <name type="synonym">Dolichos pruriens</name>
    <dbReference type="NCBI Taxonomy" id="157652"/>
    <lineage>
        <taxon>Eukaryota</taxon>
        <taxon>Viridiplantae</taxon>
        <taxon>Streptophyta</taxon>
        <taxon>Embryophyta</taxon>
        <taxon>Tracheophyta</taxon>
        <taxon>Spermatophyta</taxon>
        <taxon>Magnoliopsida</taxon>
        <taxon>eudicotyledons</taxon>
        <taxon>Gunneridae</taxon>
        <taxon>Pentapetalae</taxon>
        <taxon>rosids</taxon>
        <taxon>fabids</taxon>
        <taxon>Fabales</taxon>
        <taxon>Fabaceae</taxon>
        <taxon>Papilionoideae</taxon>
        <taxon>50 kb inversion clade</taxon>
        <taxon>NPAAA clade</taxon>
        <taxon>indigoferoid/millettioid clade</taxon>
        <taxon>Phaseoleae</taxon>
        <taxon>Mucuna</taxon>
    </lineage>
</organism>
<reference evidence="1" key="1">
    <citation type="submission" date="2018-05" db="EMBL/GenBank/DDBJ databases">
        <title>Draft genome of Mucuna pruriens seed.</title>
        <authorList>
            <person name="Nnadi N.E."/>
            <person name="Vos R."/>
            <person name="Hasami M.H."/>
            <person name="Devisetty U.K."/>
            <person name="Aguiy J.C."/>
        </authorList>
    </citation>
    <scope>NUCLEOTIDE SEQUENCE [LARGE SCALE GENOMIC DNA]</scope>
    <source>
        <strain evidence="1">JCA_2017</strain>
    </source>
</reference>